<dbReference type="PRINTS" id="PR00452">
    <property type="entry name" value="SH3DOMAIN"/>
</dbReference>
<evidence type="ECO:0000256" key="3">
    <source>
        <dbReference type="SAM" id="MobiDB-lite"/>
    </source>
</evidence>
<keyword evidence="4" id="KW-0812">Transmembrane</keyword>
<accession>A0AA38URU7</accession>
<proteinExistence type="predicted"/>
<dbReference type="InterPro" id="IPR001452">
    <property type="entry name" value="SH3_domain"/>
</dbReference>
<dbReference type="EMBL" id="MU802020">
    <property type="protein sequence ID" value="KAJ3983499.1"/>
    <property type="molecule type" value="Genomic_DNA"/>
</dbReference>
<name>A0AA38URU7_9AGAR</name>
<dbReference type="AlphaFoldDB" id="A0AA38URU7"/>
<keyword evidence="1 2" id="KW-0728">SH3 domain</keyword>
<organism evidence="6 7">
    <name type="scientific">Lentinula detonsa</name>
    <dbReference type="NCBI Taxonomy" id="2804962"/>
    <lineage>
        <taxon>Eukaryota</taxon>
        <taxon>Fungi</taxon>
        <taxon>Dikarya</taxon>
        <taxon>Basidiomycota</taxon>
        <taxon>Agaricomycotina</taxon>
        <taxon>Agaricomycetes</taxon>
        <taxon>Agaricomycetidae</taxon>
        <taxon>Agaricales</taxon>
        <taxon>Marasmiineae</taxon>
        <taxon>Omphalotaceae</taxon>
        <taxon>Lentinula</taxon>
    </lineage>
</organism>
<reference evidence="6" key="1">
    <citation type="submission" date="2022-08" db="EMBL/GenBank/DDBJ databases">
        <authorList>
            <consortium name="DOE Joint Genome Institute"/>
            <person name="Min B."/>
            <person name="Riley R."/>
            <person name="Sierra-Patev S."/>
            <person name="Naranjo-Ortiz M."/>
            <person name="Looney B."/>
            <person name="Konkel Z."/>
            <person name="Slot J.C."/>
            <person name="Sakamoto Y."/>
            <person name="Steenwyk J.L."/>
            <person name="Rokas A."/>
            <person name="Carro J."/>
            <person name="Camarero S."/>
            <person name="Ferreira P."/>
            <person name="Molpeceres G."/>
            <person name="Ruiz-Duenas F.J."/>
            <person name="Serrano A."/>
            <person name="Henrissat B."/>
            <person name="Drula E."/>
            <person name="Hughes K.W."/>
            <person name="Mata J.L."/>
            <person name="Ishikawa N.K."/>
            <person name="Vargas-Isla R."/>
            <person name="Ushijima S."/>
            <person name="Smith C.A."/>
            <person name="Ahrendt S."/>
            <person name="Andreopoulos W."/>
            <person name="He G."/>
            <person name="Labutti K."/>
            <person name="Lipzen A."/>
            <person name="Ng V."/>
            <person name="Sandor L."/>
            <person name="Barry K."/>
            <person name="Martinez A.T."/>
            <person name="Xiao Y."/>
            <person name="Gibbons J.G."/>
            <person name="Terashima K."/>
            <person name="Hibbett D.S."/>
            <person name="Grigoriev I.V."/>
        </authorList>
    </citation>
    <scope>NUCLEOTIDE SEQUENCE</scope>
    <source>
        <strain evidence="6">TFB7829</strain>
    </source>
</reference>
<evidence type="ECO:0000256" key="1">
    <source>
        <dbReference type="ARBA" id="ARBA00022443"/>
    </source>
</evidence>
<dbReference type="Proteomes" id="UP001163850">
    <property type="component" value="Unassembled WGS sequence"/>
</dbReference>
<feature type="transmembrane region" description="Helical" evidence="4">
    <location>
        <begin position="12"/>
        <end position="35"/>
    </location>
</feature>
<evidence type="ECO:0000259" key="5">
    <source>
        <dbReference type="PROSITE" id="PS50002"/>
    </source>
</evidence>
<sequence length="326" mass="35914">MLVSENSLLSHPFFLLTTVFANAAWIIALISQALATREYGRSAVATLWLAILLQLFVNTGVLYGLYTNSIHILRLQIAVFASMSVVLGALGIDSNVFSNVGSRDAIAAAWIILSIVDLLWILVLSSERDSPVLQVFSNMMQSAEEARIRLSSDSHLPVNHDEERQTLVLTTAPVLSESKELSPDPRHTLYSIQETSKTEDTARPALPPFHPPPTDNEASRTSISKPSEYNMTNDRQSIRSRLTVPSITTHGSSNAPSSNYSYSQRALTLYDYTAISVGDSGEEELSFAKGEILEVSRTFEKKWWPARKSNGQIGVVPSNYVKVIQG</sequence>
<keyword evidence="4" id="KW-1133">Transmembrane helix</keyword>
<evidence type="ECO:0000256" key="4">
    <source>
        <dbReference type="SAM" id="Phobius"/>
    </source>
</evidence>
<dbReference type="Gene3D" id="2.30.30.40">
    <property type="entry name" value="SH3 Domains"/>
    <property type="match status" value="1"/>
</dbReference>
<feature type="transmembrane region" description="Helical" evidence="4">
    <location>
        <begin position="47"/>
        <end position="66"/>
    </location>
</feature>
<dbReference type="SMART" id="SM00326">
    <property type="entry name" value="SH3"/>
    <property type="match status" value="1"/>
</dbReference>
<feature type="domain" description="SH3" evidence="5">
    <location>
        <begin position="261"/>
        <end position="326"/>
    </location>
</feature>
<comment type="caution">
    <text evidence="6">The sequence shown here is derived from an EMBL/GenBank/DDBJ whole genome shotgun (WGS) entry which is preliminary data.</text>
</comment>
<dbReference type="PROSITE" id="PS50002">
    <property type="entry name" value="SH3"/>
    <property type="match status" value="1"/>
</dbReference>
<feature type="compositionally biased region" description="Polar residues" evidence="3">
    <location>
        <begin position="219"/>
        <end position="239"/>
    </location>
</feature>
<keyword evidence="4" id="KW-0472">Membrane</keyword>
<dbReference type="InterPro" id="IPR036028">
    <property type="entry name" value="SH3-like_dom_sf"/>
</dbReference>
<protein>
    <recommendedName>
        <fullName evidence="5">SH3 domain-containing protein</fullName>
    </recommendedName>
</protein>
<feature type="compositionally biased region" description="Pro residues" evidence="3">
    <location>
        <begin position="205"/>
        <end position="214"/>
    </location>
</feature>
<dbReference type="Pfam" id="PF00018">
    <property type="entry name" value="SH3_1"/>
    <property type="match status" value="1"/>
</dbReference>
<feature type="transmembrane region" description="Helical" evidence="4">
    <location>
        <begin position="104"/>
        <end position="123"/>
    </location>
</feature>
<feature type="transmembrane region" description="Helical" evidence="4">
    <location>
        <begin position="72"/>
        <end position="92"/>
    </location>
</feature>
<feature type="region of interest" description="Disordered" evidence="3">
    <location>
        <begin position="194"/>
        <end position="239"/>
    </location>
</feature>
<gene>
    <name evidence="6" type="ORF">F5890DRAFT_1599370</name>
</gene>
<evidence type="ECO:0000256" key="2">
    <source>
        <dbReference type="PROSITE-ProRule" id="PRU00192"/>
    </source>
</evidence>
<dbReference type="SUPFAM" id="SSF50044">
    <property type="entry name" value="SH3-domain"/>
    <property type="match status" value="1"/>
</dbReference>
<evidence type="ECO:0000313" key="7">
    <source>
        <dbReference type="Proteomes" id="UP001163850"/>
    </source>
</evidence>
<evidence type="ECO:0000313" key="6">
    <source>
        <dbReference type="EMBL" id="KAJ3983499.1"/>
    </source>
</evidence>